<evidence type="ECO:0000313" key="1">
    <source>
        <dbReference type="EMBL" id="TGX39245.1"/>
    </source>
</evidence>
<organism evidence="1 2">
    <name type="scientific">Sphingomonas naasensis</name>
    <dbReference type="NCBI Taxonomy" id="1344951"/>
    <lineage>
        <taxon>Bacteria</taxon>
        <taxon>Pseudomonadati</taxon>
        <taxon>Pseudomonadota</taxon>
        <taxon>Alphaproteobacteria</taxon>
        <taxon>Sphingomonadales</taxon>
        <taxon>Sphingomonadaceae</taxon>
        <taxon>Sphingomonas</taxon>
    </lineage>
</organism>
<name>A0A4S1WBA6_9SPHN</name>
<accession>A0A4S1WBA6</accession>
<protein>
    <submittedName>
        <fullName evidence="1">Uncharacterized protein</fullName>
    </submittedName>
</protein>
<evidence type="ECO:0000313" key="2">
    <source>
        <dbReference type="Proteomes" id="UP000309848"/>
    </source>
</evidence>
<dbReference type="RefSeq" id="WP_135986854.1">
    <property type="nucleotide sequence ID" value="NZ_JAASQM010000001.1"/>
</dbReference>
<gene>
    <name evidence="1" type="ORF">E5A74_17160</name>
</gene>
<dbReference type="EMBL" id="SRXU01000008">
    <property type="protein sequence ID" value="TGX39245.1"/>
    <property type="molecule type" value="Genomic_DNA"/>
</dbReference>
<comment type="caution">
    <text evidence="1">The sequence shown here is derived from an EMBL/GenBank/DDBJ whole genome shotgun (WGS) entry which is preliminary data.</text>
</comment>
<dbReference type="Proteomes" id="UP000309848">
    <property type="component" value="Unassembled WGS sequence"/>
</dbReference>
<keyword evidence="2" id="KW-1185">Reference proteome</keyword>
<sequence>MSIAIALALLQTASIPPPPIFPHYYYGPVRMCAGALAADVRAGEGYESVGSSEILNLAEGRIGIQGWMYDDDAYRDIAAPLGKVAVPGFGTLERWSLGSRNRPGRWTGYVYQAGPNSRLEITSDRFDGSDADFAVLRRIATGDAATAMCAEIPAALRATPEREVPMMLWFAPKAYPGRRTLCTTSLALDIADGEQAVLPWIPLNHFGVDRDGVRIGVFGDFYPARDKPLPKGALLDDAGFVLEATPQAKDARVAYHTLKRLSEPHSSFNVTFAYTPGTPEAAVRGVAQRLRARRPDDRCLSPEPR</sequence>
<reference evidence="1 2" key="1">
    <citation type="submission" date="2019-04" db="EMBL/GenBank/DDBJ databases">
        <title>Sphingomonas psychrotolerans sp. nov., isolated from soil in the Tianshan Mountains, Xinjiang, China.</title>
        <authorList>
            <person name="Luo Y."/>
            <person name="Sheng H."/>
        </authorList>
    </citation>
    <scope>NUCLEOTIDE SEQUENCE [LARGE SCALE GENOMIC DNA]</scope>
    <source>
        <strain evidence="1 2">KIS18-15</strain>
    </source>
</reference>
<dbReference type="AlphaFoldDB" id="A0A4S1WBA6"/>
<proteinExistence type="predicted"/>